<sequence length="307" mass="35646">MLETPVAFIVFNRPDLTLRTFEPIRRARPKVLCIISDAARGGRTGEAALIAQSRQIAENVDWPCQVERYYSNTNLGCRRRVSSGLSEIFERYEQAIVIEDDCEVSDSFFTYCDSLLNHYADDQRVMAISGDNFQSGRRYGDGSYYFSKYPHCWGWASWRRAWRHYEPTMNAWPSFRDRGDLMAFCDSIPELDYWTRIFDRVHQEQIDSWAYIWNLACWMNHGLTALPNQNLVSNIGFGEDATHTSGQSPLENLPRFELESIKHPSHVARSCLADQRSDRELFSRGKTKPRHVVQYARRWFTGSAQVA</sequence>
<keyword evidence="5" id="KW-0808">Transferase</keyword>
<comment type="pathway">
    <text evidence="3">Protein modification; protein glycosylation.</text>
</comment>
<dbReference type="AlphaFoldDB" id="A0A5C5Z723"/>
<keyword evidence="6" id="KW-0812">Transmembrane</keyword>
<evidence type="ECO:0000256" key="10">
    <source>
        <dbReference type="ARBA" id="ARBA00023034"/>
    </source>
</evidence>
<dbReference type="GO" id="GO:0008375">
    <property type="term" value="F:acetylglucosaminyltransferase activity"/>
    <property type="evidence" value="ECO:0007669"/>
    <property type="project" value="InterPro"/>
</dbReference>
<dbReference type="OrthoDB" id="5180856at2"/>
<evidence type="ECO:0000256" key="3">
    <source>
        <dbReference type="ARBA" id="ARBA00004922"/>
    </source>
</evidence>
<evidence type="ECO:0000256" key="11">
    <source>
        <dbReference type="ARBA" id="ARBA00023136"/>
    </source>
</evidence>
<dbReference type="Gene3D" id="3.90.550.10">
    <property type="entry name" value="Spore Coat Polysaccharide Biosynthesis Protein SpsA, Chain A"/>
    <property type="match status" value="1"/>
</dbReference>
<keyword evidence="7" id="KW-0479">Metal-binding</keyword>
<dbReference type="SUPFAM" id="SSF53448">
    <property type="entry name" value="Nucleotide-diphospho-sugar transferases"/>
    <property type="match status" value="1"/>
</dbReference>
<dbReference type="EMBL" id="SJPJ01000001">
    <property type="protein sequence ID" value="TWT82867.1"/>
    <property type="molecule type" value="Genomic_DNA"/>
</dbReference>
<reference evidence="13 14" key="1">
    <citation type="submission" date="2019-02" db="EMBL/GenBank/DDBJ databases">
        <title>Deep-cultivation of Planctomycetes and their phenomic and genomic characterization uncovers novel biology.</title>
        <authorList>
            <person name="Wiegand S."/>
            <person name="Jogler M."/>
            <person name="Boedeker C."/>
            <person name="Pinto D."/>
            <person name="Vollmers J."/>
            <person name="Rivas-Marin E."/>
            <person name="Kohn T."/>
            <person name="Peeters S.H."/>
            <person name="Heuer A."/>
            <person name="Rast P."/>
            <person name="Oberbeckmann S."/>
            <person name="Bunk B."/>
            <person name="Jeske O."/>
            <person name="Meyerdierks A."/>
            <person name="Storesund J.E."/>
            <person name="Kallscheuer N."/>
            <person name="Luecker S."/>
            <person name="Lage O.M."/>
            <person name="Pohl T."/>
            <person name="Merkel B.J."/>
            <person name="Hornburger P."/>
            <person name="Mueller R.-W."/>
            <person name="Bruemmer F."/>
            <person name="Labrenz M."/>
            <person name="Spormann A.M."/>
            <person name="Op Den Camp H."/>
            <person name="Overmann J."/>
            <person name="Amann R."/>
            <person name="Jetten M.S.M."/>
            <person name="Mascher T."/>
            <person name="Medema M.H."/>
            <person name="Devos D.P."/>
            <person name="Kaster A.-K."/>
            <person name="Ovreas L."/>
            <person name="Rohde M."/>
            <person name="Galperin M.Y."/>
            <person name="Jogler C."/>
        </authorList>
    </citation>
    <scope>NUCLEOTIDE SEQUENCE [LARGE SCALE GENOMIC DNA]</scope>
    <source>
        <strain evidence="13 14">CA13</strain>
    </source>
</reference>
<dbReference type="RefSeq" id="WP_146399644.1">
    <property type="nucleotide sequence ID" value="NZ_SJPJ01000001.1"/>
</dbReference>
<keyword evidence="9" id="KW-1133">Transmembrane helix</keyword>
<evidence type="ECO:0000256" key="9">
    <source>
        <dbReference type="ARBA" id="ARBA00022989"/>
    </source>
</evidence>
<accession>A0A5C5Z723</accession>
<evidence type="ECO:0000313" key="13">
    <source>
        <dbReference type="EMBL" id="TWT82867.1"/>
    </source>
</evidence>
<protein>
    <recommendedName>
        <fullName evidence="15">GNT-I family protein</fullName>
    </recommendedName>
</protein>
<evidence type="ECO:0000256" key="8">
    <source>
        <dbReference type="ARBA" id="ARBA00022968"/>
    </source>
</evidence>
<evidence type="ECO:0000256" key="1">
    <source>
        <dbReference type="ARBA" id="ARBA00001936"/>
    </source>
</evidence>
<keyword evidence="12" id="KW-0464">Manganese</keyword>
<keyword evidence="14" id="KW-1185">Reference proteome</keyword>
<evidence type="ECO:0000313" key="14">
    <source>
        <dbReference type="Proteomes" id="UP000315010"/>
    </source>
</evidence>
<dbReference type="Pfam" id="PF03071">
    <property type="entry name" value="GNT-I"/>
    <property type="match status" value="1"/>
</dbReference>
<comment type="caution">
    <text evidence="13">The sequence shown here is derived from an EMBL/GenBank/DDBJ whole genome shotgun (WGS) entry which is preliminary data.</text>
</comment>
<comment type="cofactor">
    <cofactor evidence="1">
        <name>Mn(2+)</name>
        <dbReference type="ChEBI" id="CHEBI:29035"/>
    </cofactor>
</comment>
<evidence type="ECO:0000256" key="12">
    <source>
        <dbReference type="ARBA" id="ARBA00023211"/>
    </source>
</evidence>
<proteinExistence type="predicted"/>
<evidence type="ECO:0008006" key="15">
    <source>
        <dbReference type="Google" id="ProtNLM"/>
    </source>
</evidence>
<keyword evidence="11" id="KW-0472">Membrane</keyword>
<dbReference type="InterPro" id="IPR029044">
    <property type="entry name" value="Nucleotide-diphossugar_trans"/>
</dbReference>
<organism evidence="13 14">
    <name type="scientific">Novipirellula herctigrandis</name>
    <dbReference type="NCBI Taxonomy" id="2527986"/>
    <lineage>
        <taxon>Bacteria</taxon>
        <taxon>Pseudomonadati</taxon>
        <taxon>Planctomycetota</taxon>
        <taxon>Planctomycetia</taxon>
        <taxon>Pirellulales</taxon>
        <taxon>Pirellulaceae</taxon>
        <taxon>Novipirellula</taxon>
    </lineage>
</organism>
<evidence type="ECO:0000256" key="7">
    <source>
        <dbReference type="ARBA" id="ARBA00022723"/>
    </source>
</evidence>
<keyword evidence="10" id="KW-0333">Golgi apparatus</keyword>
<evidence type="ECO:0000256" key="6">
    <source>
        <dbReference type="ARBA" id="ARBA00022692"/>
    </source>
</evidence>
<name>A0A5C5Z723_9BACT</name>
<evidence type="ECO:0000256" key="5">
    <source>
        <dbReference type="ARBA" id="ARBA00022679"/>
    </source>
</evidence>
<gene>
    <name evidence="13" type="ORF">CA13_43300</name>
</gene>
<comment type="subcellular location">
    <subcellularLocation>
        <location evidence="2">Golgi apparatus membrane</location>
        <topology evidence="2">Single-pass type II membrane protein</topology>
    </subcellularLocation>
</comment>
<evidence type="ECO:0000256" key="4">
    <source>
        <dbReference type="ARBA" id="ARBA00022676"/>
    </source>
</evidence>
<dbReference type="UniPathway" id="UPA00378"/>
<keyword evidence="4" id="KW-0328">Glycosyltransferase</keyword>
<evidence type="ECO:0000256" key="2">
    <source>
        <dbReference type="ARBA" id="ARBA00004323"/>
    </source>
</evidence>
<dbReference type="Proteomes" id="UP000315010">
    <property type="component" value="Unassembled WGS sequence"/>
</dbReference>
<dbReference type="GO" id="GO:0046872">
    <property type="term" value="F:metal ion binding"/>
    <property type="evidence" value="ECO:0007669"/>
    <property type="project" value="UniProtKB-KW"/>
</dbReference>
<keyword evidence="8" id="KW-0735">Signal-anchor</keyword>
<dbReference type="InterPro" id="IPR004139">
    <property type="entry name" value="Glyco_trans_13"/>
</dbReference>